<keyword evidence="3" id="KW-1185">Reference proteome</keyword>
<feature type="compositionally biased region" description="Basic residues" evidence="1">
    <location>
        <begin position="103"/>
        <end position="112"/>
    </location>
</feature>
<dbReference type="Proteomes" id="UP001307889">
    <property type="component" value="Chromosome 12"/>
</dbReference>
<reference evidence="2 3" key="1">
    <citation type="submission" date="2023-09" db="EMBL/GenBank/DDBJ databases">
        <title>Nesidiocoris tenuis whole genome shotgun sequence.</title>
        <authorList>
            <person name="Shibata T."/>
            <person name="Shimoda M."/>
            <person name="Kobayashi T."/>
            <person name="Uehara T."/>
        </authorList>
    </citation>
    <scope>NUCLEOTIDE SEQUENCE [LARGE SCALE GENOMIC DNA]</scope>
    <source>
        <strain evidence="2 3">Japan</strain>
    </source>
</reference>
<evidence type="ECO:0000256" key="1">
    <source>
        <dbReference type="SAM" id="MobiDB-lite"/>
    </source>
</evidence>
<dbReference type="EMBL" id="AP028920">
    <property type="protein sequence ID" value="BET01126.1"/>
    <property type="molecule type" value="Genomic_DNA"/>
</dbReference>
<sequence length="139" mass="15177">MERCLDSMLNKYDKFEGTLQLTFSVPAGKPSPVKGTCLVGRRAGVALLRPQPKPVAATGLDANLVAQLQNLQTLLLENKLDFSNLAPKKKRRTGEIRQGSGLRLRRRRRRAARSSTSASVQQSAHITHIGLTAAVSFAK</sequence>
<name>A0ABN7B9T5_9HEMI</name>
<organism evidence="2 3">
    <name type="scientific">Nesidiocoris tenuis</name>
    <dbReference type="NCBI Taxonomy" id="355587"/>
    <lineage>
        <taxon>Eukaryota</taxon>
        <taxon>Metazoa</taxon>
        <taxon>Ecdysozoa</taxon>
        <taxon>Arthropoda</taxon>
        <taxon>Hexapoda</taxon>
        <taxon>Insecta</taxon>
        <taxon>Pterygota</taxon>
        <taxon>Neoptera</taxon>
        <taxon>Paraneoptera</taxon>
        <taxon>Hemiptera</taxon>
        <taxon>Heteroptera</taxon>
        <taxon>Panheteroptera</taxon>
        <taxon>Cimicomorpha</taxon>
        <taxon>Miridae</taxon>
        <taxon>Dicyphina</taxon>
        <taxon>Nesidiocoris</taxon>
    </lineage>
</organism>
<gene>
    <name evidence="2" type="ORF">NTJ_13942</name>
</gene>
<accession>A0ABN7B9T5</accession>
<evidence type="ECO:0000313" key="3">
    <source>
        <dbReference type="Proteomes" id="UP001307889"/>
    </source>
</evidence>
<protein>
    <submittedName>
        <fullName evidence="2">Uncharacterized protein</fullName>
    </submittedName>
</protein>
<proteinExistence type="predicted"/>
<evidence type="ECO:0000313" key="2">
    <source>
        <dbReference type="EMBL" id="BET01126.1"/>
    </source>
</evidence>
<feature type="region of interest" description="Disordered" evidence="1">
    <location>
        <begin position="88"/>
        <end position="120"/>
    </location>
</feature>